<dbReference type="Pfam" id="PF00892">
    <property type="entry name" value="EamA"/>
    <property type="match status" value="2"/>
</dbReference>
<accession>A0ABW5P6C4</accession>
<gene>
    <name evidence="9" type="ORF">ACFSUF_00255</name>
</gene>
<dbReference type="InterPro" id="IPR037185">
    <property type="entry name" value="EmrE-like"/>
</dbReference>
<feature type="transmembrane region" description="Helical" evidence="7">
    <location>
        <begin position="197"/>
        <end position="220"/>
    </location>
</feature>
<evidence type="ECO:0000256" key="2">
    <source>
        <dbReference type="ARBA" id="ARBA00007362"/>
    </source>
</evidence>
<sequence>MTAEKFFTHPLGIIGSATAATFLWGTAFPFVKLSYAELHIVRTDTFGQMVFAGYRFALAGILIMLFMALMKQPVSYARGTWKGLSKLALFQTFLQYVFFYVGMSISTGIQGSIIAGATSFFQILIAHFMYKNDALTLRKMIGILLGFLGILSVGFSEQGLHIQFGWGELLLLIAMFFGGLGNVVAKNEAKHMNILYMTSWQMVIGGMALILVGATAAGLVPFQFNLTSLLMLLYLSVLSAAGFVLWNNVMKFNKVGTVSMYLFLIPVFGVFLSAVMLSEEVHSIIMLSLALVVSGIVIVNRQPAPVAAVKTSS</sequence>
<evidence type="ECO:0000313" key="10">
    <source>
        <dbReference type="Proteomes" id="UP001597541"/>
    </source>
</evidence>
<dbReference type="SUPFAM" id="SSF103481">
    <property type="entry name" value="Multidrug resistance efflux transporter EmrE"/>
    <property type="match status" value="2"/>
</dbReference>
<protein>
    <submittedName>
        <fullName evidence="9">DMT family transporter</fullName>
    </submittedName>
</protein>
<evidence type="ECO:0000259" key="8">
    <source>
        <dbReference type="Pfam" id="PF00892"/>
    </source>
</evidence>
<feature type="transmembrane region" description="Helical" evidence="7">
    <location>
        <begin position="258"/>
        <end position="277"/>
    </location>
</feature>
<dbReference type="EMBL" id="JBHUME010000002">
    <property type="protein sequence ID" value="MFD2610847.1"/>
    <property type="molecule type" value="Genomic_DNA"/>
</dbReference>
<keyword evidence="5 7" id="KW-1133">Transmembrane helix</keyword>
<feature type="transmembrane region" description="Helical" evidence="7">
    <location>
        <begin position="141"/>
        <end position="160"/>
    </location>
</feature>
<name>A0ABW5P6C4_9BACL</name>
<feature type="transmembrane region" description="Helical" evidence="7">
    <location>
        <begin position="283"/>
        <end position="300"/>
    </location>
</feature>
<comment type="caution">
    <text evidence="9">The sequence shown here is derived from an EMBL/GenBank/DDBJ whole genome shotgun (WGS) entry which is preliminary data.</text>
</comment>
<evidence type="ECO:0000256" key="6">
    <source>
        <dbReference type="ARBA" id="ARBA00023136"/>
    </source>
</evidence>
<evidence type="ECO:0000256" key="1">
    <source>
        <dbReference type="ARBA" id="ARBA00004651"/>
    </source>
</evidence>
<dbReference type="RefSeq" id="WP_377598965.1">
    <property type="nucleotide sequence ID" value="NZ_JBHUME010000002.1"/>
</dbReference>
<evidence type="ECO:0000313" key="9">
    <source>
        <dbReference type="EMBL" id="MFD2610847.1"/>
    </source>
</evidence>
<keyword evidence="4 7" id="KW-0812">Transmembrane</keyword>
<reference evidence="10" key="1">
    <citation type="journal article" date="2019" name="Int. J. Syst. Evol. Microbiol.">
        <title>The Global Catalogue of Microorganisms (GCM) 10K type strain sequencing project: providing services to taxonomists for standard genome sequencing and annotation.</title>
        <authorList>
            <consortium name="The Broad Institute Genomics Platform"/>
            <consortium name="The Broad Institute Genome Sequencing Center for Infectious Disease"/>
            <person name="Wu L."/>
            <person name="Ma J."/>
        </authorList>
    </citation>
    <scope>NUCLEOTIDE SEQUENCE [LARGE SCALE GENOMIC DNA]</scope>
    <source>
        <strain evidence="10">KCTC 3950</strain>
    </source>
</reference>
<organism evidence="9 10">
    <name type="scientific">Paenibacillus gansuensis</name>
    <dbReference type="NCBI Taxonomy" id="306542"/>
    <lineage>
        <taxon>Bacteria</taxon>
        <taxon>Bacillati</taxon>
        <taxon>Bacillota</taxon>
        <taxon>Bacilli</taxon>
        <taxon>Bacillales</taxon>
        <taxon>Paenibacillaceae</taxon>
        <taxon>Paenibacillus</taxon>
    </lineage>
</organism>
<feature type="transmembrane region" description="Helical" evidence="7">
    <location>
        <begin position="12"/>
        <end position="31"/>
    </location>
</feature>
<keyword evidence="6 7" id="KW-0472">Membrane</keyword>
<keyword evidence="3" id="KW-1003">Cell membrane</keyword>
<evidence type="ECO:0000256" key="4">
    <source>
        <dbReference type="ARBA" id="ARBA00022692"/>
    </source>
</evidence>
<keyword evidence="10" id="KW-1185">Reference proteome</keyword>
<feature type="transmembrane region" description="Helical" evidence="7">
    <location>
        <begin position="226"/>
        <end position="246"/>
    </location>
</feature>
<feature type="transmembrane region" description="Helical" evidence="7">
    <location>
        <begin position="166"/>
        <end position="185"/>
    </location>
</feature>
<proteinExistence type="inferred from homology"/>
<dbReference type="InterPro" id="IPR050638">
    <property type="entry name" value="AA-Vitamin_Transporters"/>
</dbReference>
<evidence type="ECO:0000256" key="7">
    <source>
        <dbReference type="SAM" id="Phobius"/>
    </source>
</evidence>
<dbReference type="InterPro" id="IPR000620">
    <property type="entry name" value="EamA_dom"/>
</dbReference>
<comment type="similarity">
    <text evidence="2">Belongs to the EamA transporter family.</text>
</comment>
<evidence type="ECO:0000256" key="5">
    <source>
        <dbReference type="ARBA" id="ARBA00022989"/>
    </source>
</evidence>
<feature type="domain" description="EamA" evidence="8">
    <location>
        <begin position="166"/>
        <end position="300"/>
    </location>
</feature>
<feature type="domain" description="EamA" evidence="8">
    <location>
        <begin position="17"/>
        <end position="153"/>
    </location>
</feature>
<dbReference type="PANTHER" id="PTHR32322:SF18">
    <property type="entry name" value="S-ADENOSYLMETHIONINE_S-ADENOSYLHOMOCYSTEINE TRANSPORTER"/>
    <property type="match status" value="1"/>
</dbReference>
<feature type="transmembrane region" description="Helical" evidence="7">
    <location>
        <begin position="51"/>
        <end position="71"/>
    </location>
</feature>
<dbReference type="PANTHER" id="PTHR32322">
    <property type="entry name" value="INNER MEMBRANE TRANSPORTER"/>
    <property type="match status" value="1"/>
</dbReference>
<evidence type="ECO:0000256" key="3">
    <source>
        <dbReference type="ARBA" id="ARBA00022475"/>
    </source>
</evidence>
<dbReference type="Proteomes" id="UP001597541">
    <property type="component" value="Unassembled WGS sequence"/>
</dbReference>
<feature type="transmembrane region" description="Helical" evidence="7">
    <location>
        <begin position="109"/>
        <end position="129"/>
    </location>
</feature>
<comment type="subcellular location">
    <subcellularLocation>
        <location evidence="1">Cell membrane</location>
        <topology evidence="1">Multi-pass membrane protein</topology>
    </subcellularLocation>
</comment>